<dbReference type="InterPro" id="IPR029510">
    <property type="entry name" value="Ald_DH_CS_GLU"/>
</dbReference>
<dbReference type="InterPro" id="IPR016162">
    <property type="entry name" value="Ald_DH_N"/>
</dbReference>
<dbReference type="EMBL" id="LLZS01000005">
    <property type="protein sequence ID" value="KUR71971.1"/>
    <property type="molecule type" value="Genomic_DNA"/>
</dbReference>
<dbReference type="InterPro" id="IPR017649">
    <property type="entry name" value="SuccinylGlu_semiald_DH_AstD"/>
</dbReference>
<protein>
    <submittedName>
        <fullName evidence="7">N-succinylglutamate 5-semialdehyde dehydrogenase</fullName>
    </submittedName>
</protein>
<dbReference type="InterPro" id="IPR015590">
    <property type="entry name" value="Aldehyde_DH_dom"/>
</dbReference>
<feature type="active site" evidence="4">
    <location>
        <position position="227"/>
    </location>
</feature>
<dbReference type="InterPro" id="IPR016160">
    <property type="entry name" value="Ald_DH_CS_CYS"/>
</dbReference>
<evidence type="ECO:0000256" key="3">
    <source>
        <dbReference type="ARBA" id="ARBA00023027"/>
    </source>
</evidence>
<feature type="domain" description="Aldehyde dehydrogenase" evidence="6">
    <location>
        <begin position="6"/>
        <end position="443"/>
    </location>
</feature>
<sequence>MTSWTSTDPMTGDVVWQGEDADVDAAVAAARAAQGTWALRPLAERIAIAERYAEVVKAHAEDFAALIARETGKPLWEARTEVGTVAAKVAISITAQAERAGERHGEAAGVPQALRHKPHGVLAVLGPYNFPAHLPNGHIVPALLAGNAVVFKPSELTPASGAFMAGLWQEAGLPEGVLVVAQGRADTGRALAAHPELDGLLFTGSSNTGLALHQAFAARPDRILAIETGGNNPLIAWDIAEADVEAAASLVVQSAFLSAGQRCTCARRLLVGPDGDALIHAVAAMADRIVAGGPFDEPAPFMGPVVDMNAAARVEAAWAALVAMGGNVLRPLQRLREGTPLLSPAIVDVTGLAVPDEEIFGPVLQVIRVADFEAAMAAANATRFGLAASLIGGDEALYRRFWAASRAGVVNWNRPTNGAASSAPFGGVGISGNHRPSAYYAADYCAWPVASLESPAIAAAALTGLRG</sequence>
<evidence type="ECO:0000313" key="7">
    <source>
        <dbReference type="EMBL" id="KUR71971.1"/>
    </source>
</evidence>
<dbReference type="NCBIfam" id="NF006992">
    <property type="entry name" value="PRK09457.1"/>
    <property type="match status" value="1"/>
</dbReference>
<evidence type="ECO:0000256" key="4">
    <source>
        <dbReference type="PROSITE-ProRule" id="PRU10007"/>
    </source>
</evidence>
<keyword evidence="8" id="KW-1185">Reference proteome</keyword>
<dbReference type="PROSITE" id="PS00687">
    <property type="entry name" value="ALDEHYDE_DEHYDR_GLU"/>
    <property type="match status" value="1"/>
</dbReference>
<reference evidence="7 8" key="1">
    <citation type="submission" date="2015-10" db="EMBL/GenBank/DDBJ databases">
        <title>Draft genome sequence of Novosphingobium fuchskuhlense DSM 25065 isolated from a surface water sample of the southwest basin of Lake Grosse Fuchskuhle.</title>
        <authorList>
            <person name="Ruckert C."/>
            <person name="Winkler A."/>
            <person name="Glaeser J."/>
            <person name="Grossart H.-P."/>
            <person name="Kalinowski J."/>
            <person name="Glaeser S."/>
        </authorList>
    </citation>
    <scope>NUCLEOTIDE SEQUENCE [LARGE SCALE GENOMIC DNA]</scope>
    <source>
        <strain evidence="7 8">FNE08-7</strain>
    </source>
</reference>
<dbReference type="CDD" id="cd07095">
    <property type="entry name" value="ALDH_SGSD_AstD"/>
    <property type="match status" value="1"/>
</dbReference>
<name>A0A117UW50_9SPHN</name>
<dbReference type="PANTHER" id="PTHR11699">
    <property type="entry name" value="ALDEHYDE DEHYDROGENASE-RELATED"/>
    <property type="match status" value="1"/>
</dbReference>
<evidence type="ECO:0000256" key="2">
    <source>
        <dbReference type="ARBA" id="ARBA00023002"/>
    </source>
</evidence>
<evidence type="ECO:0000259" key="6">
    <source>
        <dbReference type="Pfam" id="PF00171"/>
    </source>
</evidence>
<dbReference type="Proteomes" id="UP000058012">
    <property type="component" value="Unassembled WGS sequence"/>
</dbReference>
<comment type="caution">
    <text evidence="7">The sequence shown here is derived from an EMBL/GenBank/DDBJ whole genome shotgun (WGS) entry which is preliminary data.</text>
</comment>
<dbReference type="InterPro" id="IPR016163">
    <property type="entry name" value="Ald_DH_C"/>
</dbReference>
<keyword evidence="3" id="KW-0520">NAD</keyword>
<gene>
    <name evidence="7" type="primary">astD</name>
    <name evidence="7" type="ORF">AQZ52_07970</name>
</gene>
<dbReference type="OrthoDB" id="9802947at2"/>
<dbReference type="InterPro" id="IPR016161">
    <property type="entry name" value="Ald_DH/histidinol_DH"/>
</dbReference>
<dbReference type="GO" id="GO:0006527">
    <property type="term" value="P:L-arginine catabolic process"/>
    <property type="evidence" value="ECO:0007669"/>
    <property type="project" value="InterPro"/>
</dbReference>
<dbReference type="AlphaFoldDB" id="A0A117UW50"/>
<dbReference type="PROSITE" id="PS00070">
    <property type="entry name" value="ALDEHYDE_DEHYDR_CYS"/>
    <property type="match status" value="1"/>
</dbReference>
<dbReference type="Gene3D" id="3.40.605.10">
    <property type="entry name" value="Aldehyde Dehydrogenase, Chain A, domain 1"/>
    <property type="match status" value="1"/>
</dbReference>
<dbReference type="SUPFAM" id="SSF53720">
    <property type="entry name" value="ALDH-like"/>
    <property type="match status" value="1"/>
</dbReference>
<dbReference type="Gene3D" id="3.40.309.10">
    <property type="entry name" value="Aldehyde Dehydrogenase, Chain A, domain 2"/>
    <property type="match status" value="1"/>
</dbReference>
<evidence type="ECO:0000313" key="8">
    <source>
        <dbReference type="Proteomes" id="UP000058012"/>
    </source>
</evidence>
<keyword evidence="1" id="KW-0056">Arginine metabolism</keyword>
<evidence type="ECO:0000256" key="5">
    <source>
        <dbReference type="RuleBase" id="RU003345"/>
    </source>
</evidence>
<evidence type="ECO:0000256" key="1">
    <source>
        <dbReference type="ARBA" id="ARBA00022503"/>
    </source>
</evidence>
<keyword evidence="2 5" id="KW-0560">Oxidoreductase</keyword>
<dbReference type="NCBIfam" id="TIGR03240">
    <property type="entry name" value="arg_catab_astD"/>
    <property type="match status" value="1"/>
</dbReference>
<dbReference type="GO" id="GO:0043824">
    <property type="term" value="F:succinylglutamate-semialdehyde dehydrogenase activity"/>
    <property type="evidence" value="ECO:0007669"/>
    <property type="project" value="InterPro"/>
</dbReference>
<dbReference type="Pfam" id="PF00171">
    <property type="entry name" value="Aldedh"/>
    <property type="match status" value="1"/>
</dbReference>
<dbReference type="STRING" id="1117702.AQZ52_07970"/>
<proteinExistence type="inferred from homology"/>
<comment type="similarity">
    <text evidence="5">Belongs to the aldehyde dehydrogenase family.</text>
</comment>
<dbReference type="RefSeq" id="WP_067908196.1">
    <property type="nucleotide sequence ID" value="NZ_KQ954244.1"/>
</dbReference>
<dbReference type="FunFam" id="3.40.605.10:FF:000010">
    <property type="entry name" value="N-succinylglutamate 5-semialdehyde dehydrogenase"/>
    <property type="match status" value="1"/>
</dbReference>
<accession>A0A117UW50</accession>
<organism evidence="7 8">
    <name type="scientific">Novosphingobium fuchskuhlense</name>
    <dbReference type="NCBI Taxonomy" id="1117702"/>
    <lineage>
        <taxon>Bacteria</taxon>
        <taxon>Pseudomonadati</taxon>
        <taxon>Pseudomonadota</taxon>
        <taxon>Alphaproteobacteria</taxon>
        <taxon>Sphingomonadales</taxon>
        <taxon>Sphingomonadaceae</taxon>
        <taxon>Novosphingobium</taxon>
    </lineage>
</organism>